<comment type="subcellular location">
    <subcellularLocation>
        <location evidence="1">Membrane</location>
        <topology evidence="1">Multi-pass membrane protein</topology>
    </subcellularLocation>
</comment>
<dbReference type="Pfam" id="PF12698">
    <property type="entry name" value="ABC2_membrane_3"/>
    <property type="match status" value="1"/>
</dbReference>
<name>A0ABV1WZF1_9ACTN</name>
<protein>
    <submittedName>
        <fullName evidence="8">ABC transporter permease</fullName>
    </submittedName>
</protein>
<accession>A0ABV1WZF1</accession>
<evidence type="ECO:0000256" key="5">
    <source>
        <dbReference type="SAM" id="MobiDB-lite"/>
    </source>
</evidence>
<evidence type="ECO:0000313" key="9">
    <source>
        <dbReference type="Proteomes" id="UP001474181"/>
    </source>
</evidence>
<comment type="caution">
    <text evidence="8">The sequence shown here is derived from an EMBL/GenBank/DDBJ whole genome shotgun (WGS) entry which is preliminary data.</text>
</comment>
<evidence type="ECO:0000256" key="6">
    <source>
        <dbReference type="SAM" id="Phobius"/>
    </source>
</evidence>
<keyword evidence="9" id="KW-1185">Reference proteome</keyword>
<feature type="domain" description="ABC-2 type transporter transmembrane" evidence="7">
    <location>
        <begin position="33"/>
        <end position="366"/>
    </location>
</feature>
<feature type="transmembrane region" description="Helical" evidence="6">
    <location>
        <begin position="296"/>
        <end position="314"/>
    </location>
</feature>
<dbReference type="Proteomes" id="UP001474181">
    <property type="component" value="Unassembled WGS sequence"/>
</dbReference>
<reference evidence="8 9" key="1">
    <citation type="submission" date="2024-06" db="EMBL/GenBank/DDBJ databases">
        <title>The Natural Products Discovery Center: Release of the First 8490 Sequenced Strains for Exploring Actinobacteria Biosynthetic Diversity.</title>
        <authorList>
            <person name="Kalkreuter E."/>
            <person name="Kautsar S.A."/>
            <person name="Yang D."/>
            <person name="Bader C.D."/>
            <person name="Teijaro C.N."/>
            <person name="Fluegel L."/>
            <person name="Davis C.M."/>
            <person name="Simpson J.R."/>
            <person name="Lauterbach L."/>
            <person name="Steele A.D."/>
            <person name="Gui C."/>
            <person name="Meng S."/>
            <person name="Li G."/>
            <person name="Viehrig K."/>
            <person name="Ye F."/>
            <person name="Su P."/>
            <person name="Kiefer A.F."/>
            <person name="Nichols A."/>
            <person name="Cepeda A.J."/>
            <person name="Yan W."/>
            <person name="Fan B."/>
            <person name="Jiang Y."/>
            <person name="Adhikari A."/>
            <person name="Zheng C.-J."/>
            <person name="Schuster L."/>
            <person name="Cowan T.M."/>
            <person name="Smanski M.J."/>
            <person name="Chevrette M.G."/>
            <person name="De Carvalho L.P.S."/>
            <person name="Shen B."/>
        </authorList>
    </citation>
    <scope>NUCLEOTIDE SEQUENCE [LARGE SCALE GENOMIC DNA]</scope>
    <source>
        <strain evidence="8 9">NPDC000234</strain>
    </source>
</reference>
<feature type="transmembrane region" description="Helical" evidence="6">
    <location>
        <begin position="205"/>
        <end position="226"/>
    </location>
</feature>
<feature type="transmembrane region" description="Helical" evidence="6">
    <location>
        <begin position="238"/>
        <end position="256"/>
    </location>
</feature>
<feature type="transmembrane region" description="Helical" evidence="6">
    <location>
        <begin position="356"/>
        <end position="377"/>
    </location>
</feature>
<evidence type="ECO:0000256" key="4">
    <source>
        <dbReference type="ARBA" id="ARBA00023136"/>
    </source>
</evidence>
<evidence type="ECO:0000256" key="1">
    <source>
        <dbReference type="ARBA" id="ARBA00004141"/>
    </source>
</evidence>
<feature type="transmembrane region" description="Helical" evidence="6">
    <location>
        <begin position="268"/>
        <end position="289"/>
    </location>
</feature>
<dbReference type="EMBL" id="JBEPEK010000158">
    <property type="protein sequence ID" value="MER7182148.1"/>
    <property type="molecule type" value="Genomic_DNA"/>
</dbReference>
<evidence type="ECO:0000259" key="7">
    <source>
        <dbReference type="Pfam" id="PF12698"/>
    </source>
</evidence>
<gene>
    <name evidence="8" type="ORF">ABT404_22120</name>
</gene>
<feature type="compositionally biased region" description="Low complexity" evidence="5">
    <location>
        <begin position="147"/>
        <end position="157"/>
    </location>
</feature>
<proteinExistence type="predicted"/>
<dbReference type="InterPro" id="IPR013525">
    <property type="entry name" value="ABC2_TM"/>
</dbReference>
<evidence type="ECO:0000256" key="3">
    <source>
        <dbReference type="ARBA" id="ARBA00022989"/>
    </source>
</evidence>
<organism evidence="8 9">
    <name type="scientific">Streptomyces hyaluromycini</name>
    <dbReference type="NCBI Taxonomy" id="1377993"/>
    <lineage>
        <taxon>Bacteria</taxon>
        <taxon>Bacillati</taxon>
        <taxon>Actinomycetota</taxon>
        <taxon>Actinomycetes</taxon>
        <taxon>Kitasatosporales</taxon>
        <taxon>Streptomycetaceae</taxon>
        <taxon>Streptomyces</taxon>
    </lineage>
</organism>
<sequence>MRFKKNDHSFLLEGRAVRNPLSGHQAWREVAIAAIALPIVITLAVMAFAWPAGRISPRDVPVGIVGTGPASQHAVEGLTRGKPGAFDFRLYPDQQAARSAIRNRDVYGAFAVSGHSITVLKATAASPSVAQLLTDVGQQLADKATRQIAQQQKAARQNTDGTQSPAKAHRQAATKHGAAGADSSARVLVTAVDVVPVATEDPRGVVFSSSVFPLTICGILIGAFVTMARGLARPRHRVLTLLVACAVAALGIYLVAQGFLGALPHNHVATWAMLSLDLLSISATAAGVVRLLGPAGLGLSAALMVFVGNAFSGATSAPEMLPKGVDYVGQWLPPGAGASLLRDTTYFDGAADAGHLAVLVLWTVCGLTAVMFGHWVIREPRDTKAGATASGELLPALPGSGAALSVRRHAHAHARRHDGDG</sequence>
<dbReference type="RefSeq" id="WP_350783253.1">
    <property type="nucleotide sequence ID" value="NZ_JBEPEK010000158.1"/>
</dbReference>
<keyword evidence="4 6" id="KW-0472">Membrane</keyword>
<keyword evidence="3 6" id="KW-1133">Transmembrane helix</keyword>
<feature type="transmembrane region" description="Helical" evidence="6">
    <location>
        <begin position="30"/>
        <end position="50"/>
    </location>
</feature>
<keyword evidence="2 6" id="KW-0812">Transmembrane</keyword>
<feature type="region of interest" description="Disordered" evidence="5">
    <location>
        <begin position="147"/>
        <end position="179"/>
    </location>
</feature>
<evidence type="ECO:0000256" key="2">
    <source>
        <dbReference type="ARBA" id="ARBA00022692"/>
    </source>
</evidence>
<evidence type="ECO:0000313" key="8">
    <source>
        <dbReference type="EMBL" id="MER7182148.1"/>
    </source>
</evidence>